<keyword evidence="2" id="KW-1003">Cell membrane</keyword>
<evidence type="ECO:0000256" key="5">
    <source>
        <dbReference type="ARBA" id="ARBA00022840"/>
    </source>
</evidence>
<dbReference type="FunFam" id="3.40.50.300:FF:000425">
    <property type="entry name" value="Probable ABC transporter, ATP-binding subunit"/>
    <property type="match status" value="1"/>
</dbReference>
<evidence type="ECO:0000256" key="2">
    <source>
        <dbReference type="ARBA" id="ARBA00022475"/>
    </source>
</evidence>
<proteinExistence type="predicted"/>
<dbReference type="GO" id="GO:0043190">
    <property type="term" value="C:ATP-binding cassette (ABC) transporter complex"/>
    <property type="evidence" value="ECO:0007669"/>
    <property type="project" value="InterPro"/>
</dbReference>
<organism evidence="9 10">
    <name type="scientific">Sulfurospirillum multivorans (strain DM 12446 / JCM 15788 / NBRC 109480)</name>
    <dbReference type="NCBI Taxonomy" id="1150621"/>
    <lineage>
        <taxon>Bacteria</taxon>
        <taxon>Pseudomonadati</taxon>
        <taxon>Campylobacterota</taxon>
        <taxon>Epsilonproteobacteria</taxon>
        <taxon>Campylobacterales</taxon>
        <taxon>Sulfurospirillaceae</taxon>
        <taxon>Sulfurospirillum</taxon>
    </lineage>
</organism>
<evidence type="ECO:0000256" key="3">
    <source>
        <dbReference type="ARBA" id="ARBA00022519"/>
    </source>
</evidence>
<dbReference type="InterPro" id="IPR017871">
    <property type="entry name" value="ABC_transporter-like_CS"/>
</dbReference>
<evidence type="ECO:0000313" key="10">
    <source>
        <dbReference type="Proteomes" id="UP000019322"/>
    </source>
</evidence>
<dbReference type="KEGG" id="smul:SMUL_2963"/>
<dbReference type="SMART" id="SM00382">
    <property type="entry name" value="AAA"/>
    <property type="match status" value="1"/>
</dbReference>
<dbReference type="EMBL" id="CP007201">
    <property type="protein sequence ID" value="AHJ14199.1"/>
    <property type="molecule type" value="Genomic_DNA"/>
</dbReference>
<dbReference type="Pfam" id="PF00005">
    <property type="entry name" value="ABC_tran"/>
    <property type="match status" value="1"/>
</dbReference>
<evidence type="ECO:0000259" key="8">
    <source>
        <dbReference type="PROSITE" id="PS50893"/>
    </source>
</evidence>
<dbReference type="Gene3D" id="3.40.50.300">
    <property type="entry name" value="P-loop containing nucleotide triphosphate hydrolases"/>
    <property type="match status" value="1"/>
</dbReference>
<evidence type="ECO:0000256" key="6">
    <source>
        <dbReference type="ARBA" id="ARBA00022967"/>
    </source>
</evidence>
<keyword evidence="4" id="KW-0547">Nucleotide-binding</keyword>
<evidence type="ECO:0000313" key="9">
    <source>
        <dbReference type="EMBL" id="AHJ14199.1"/>
    </source>
</evidence>
<dbReference type="NCBIfam" id="TIGR03265">
    <property type="entry name" value="PhnT2"/>
    <property type="match status" value="1"/>
</dbReference>
<dbReference type="RefSeq" id="WP_025346025.1">
    <property type="nucleotide sequence ID" value="NZ_CP007201.1"/>
</dbReference>
<dbReference type="InterPro" id="IPR050093">
    <property type="entry name" value="ABC_SmlMolc_Importer"/>
</dbReference>
<sequence>MSDTTAIAICNVSKRFEDFTALKSINLEVKKGELVCFLGPSGCGKTTLLRIIAGLESCDEGEIVQYGKTITHLPPSKRDYGIVFQSYALFPNLTVAKNIGYGLKEKGFEKKEAKKRVKELLALVGLSGSEGKYPSELSGGQQQRVAFARAIATKPSLLLLDEPLSALDARVREHLRQEIRELQKSLGITTIMVTHDQEEALSIADKIVVMNHGVIEQVGTPLEIYRHPKSLFVADFIGKINLLEALYQGKNLFSVGMLSLNVWIEEADMPSEYQSAKLLIRPEDIKLYDAEAENIIEGTVLKMTFLGSFCRLLVAINGLLDDTLLLDLPHKLLMRDTIDEGSLIKLAIAPKDIRYFLGETHA</sequence>
<keyword evidence="7" id="KW-0472">Membrane</keyword>
<dbReference type="InterPro" id="IPR003439">
    <property type="entry name" value="ABC_transporter-like_ATP-bd"/>
</dbReference>
<keyword evidence="6" id="KW-1278">Translocase</keyword>
<dbReference type="GO" id="GO:0022857">
    <property type="term" value="F:transmembrane transporter activity"/>
    <property type="evidence" value="ECO:0007669"/>
    <property type="project" value="InterPro"/>
</dbReference>
<keyword evidence="1" id="KW-0813">Transport</keyword>
<dbReference type="InterPro" id="IPR003593">
    <property type="entry name" value="AAA+_ATPase"/>
</dbReference>
<dbReference type="PROSITE" id="PS00211">
    <property type="entry name" value="ABC_TRANSPORTER_1"/>
    <property type="match status" value="1"/>
</dbReference>
<dbReference type="Pfam" id="PF08402">
    <property type="entry name" value="TOBE_2"/>
    <property type="match status" value="1"/>
</dbReference>
<dbReference type="InterPro" id="IPR008995">
    <property type="entry name" value="Mo/tungstate-bd_C_term_dom"/>
</dbReference>
<dbReference type="AlphaFoldDB" id="A0AA86APA3"/>
<dbReference type="GO" id="GO:0015697">
    <property type="term" value="P:quaternary ammonium group transport"/>
    <property type="evidence" value="ECO:0007669"/>
    <property type="project" value="UniProtKB-ARBA"/>
</dbReference>
<name>A0AA86APA3_SULMK</name>
<dbReference type="SUPFAM" id="SSF50331">
    <property type="entry name" value="MOP-like"/>
    <property type="match status" value="1"/>
</dbReference>
<dbReference type="PANTHER" id="PTHR42781">
    <property type="entry name" value="SPERMIDINE/PUTRESCINE IMPORT ATP-BINDING PROTEIN POTA"/>
    <property type="match status" value="1"/>
</dbReference>
<dbReference type="PROSITE" id="PS50893">
    <property type="entry name" value="ABC_TRANSPORTER_2"/>
    <property type="match status" value="1"/>
</dbReference>
<gene>
    <name evidence="9" type="ORF">SMUL_2963</name>
</gene>
<keyword evidence="3" id="KW-0997">Cell inner membrane</keyword>
<evidence type="ECO:0000256" key="7">
    <source>
        <dbReference type="ARBA" id="ARBA00023136"/>
    </source>
</evidence>
<dbReference type="Gene3D" id="2.40.50.100">
    <property type="match status" value="1"/>
</dbReference>
<dbReference type="InterPro" id="IPR017666">
    <property type="entry name" value="AminoethylPonate_ABC_PhnT2"/>
</dbReference>
<reference evidence="9 10" key="1">
    <citation type="journal article" date="2014" name="Environ. Microbiol.">
        <title>Insights into organohalide respiration and the versatile catabolism of Sulfurospirillum multivorans gained from comparative genomics and physiological studies.</title>
        <authorList>
            <person name="Goris T."/>
            <person name="Schubert T."/>
            <person name="Gadkari J."/>
            <person name="Wubet T."/>
            <person name="Tarkka M."/>
            <person name="Buscot F."/>
            <person name="Adrian L."/>
            <person name="Diekert G."/>
        </authorList>
    </citation>
    <scope>NUCLEOTIDE SEQUENCE [LARGE SCALE GENOMIC DNA]</scope>
    <source>
        <strain evidence="10">DM 12446 / JCM 15788 / NBRC 109480</strain>
    </source>
</reference>
<dbReference type="InterPro" id="IPR027417">
    <property type="entry name" value="P-loop_NTPase"/>
</dbReference>
<dbReference type="Proteomes" id="UP000019322">
    <property type="component" value="Chromosome"/>
</dbReference>
<dbReference type="GO" id="GO:0016887">
    <property type="term" value="F:ATP hydrolysis activity"/>
    <property type="evidence" value="ECO:0007669"/>
    <property type="project" value="InterPro"/>
</dbReference>
<accession>A0AA86APA3</accession>
<protein>
    <submittedName>
        <fullName evidence="9">ABC transporter, ATP-binding protein</fullName>
    </submittedName>
</protein>
<feature type="domain" description="ABC transporter" evidence="8">
    <location>
        <begin position="7"/>
        <end position="237"/>
    </location>
</feature>
<dbReference type="GO" id="GO:0005524">
    <property type="term" value="F:ATP binding"/>
    <property type="evidence" value="ECO:0007669"/>
    <property type="project" value="UniProtKB-KW"/>
</dbReference>
<evidence type="ECO:0000256" key="1">
    <source>
        <dbReference type="ARBA" id="ARBA00022448"/>
    </source>
</evidence>
<dbReference type="SUPFAM" id="SSF52540">
    <property type="entry name" value="P-loop containing nucleoside triphosphate hydrolases"/>
    <property type="match status" value="1"/>
</dbReference>
<keyword evidence="5 9" id="KW-0067">ATP-binding</keyword>
<evidence type="ECO:0000256" key="4">
    <source>
        <dbReference type="ARBA" id="ARBA00022741"/>
    </source>
</evidence>
<dbReference type="PANTHER" id="PTHR42781:SF5">
    <property type="entry name" value="PUTRESCINE TRANSPORT ATP-BINDING PROTEIN POTG"/>
    <property type="match status" value="1"/>
</dbReference>
<dbReference type="InterPro" id="IPR013611">
    <property type="entry name" value="Transp-assoc_OB_typ2"/>
</dbReference>